<feature type="region of interest" description="Disordered" evidence="1">
    <location>
        <begin position="18"/>
        <end position="63"/>
    </location>
</feature>
<dbReference type="Proteomes" id="UP000215127">
    <property type="component" value="Chromosome 8"/>
</dbReference>
<gene>
    <name evidence="2" type="ORF">ZT3D7_G8560</name>
</gene>
<evidence type="ECO:0000313" key="2">
    <source>
        <dbReference type="EMBL" id="SMQ53407.1"/>
    </source>
</evidence>
<dbReference type="STRING" id="1276538.A0A1X7S2I0"/>
<proteinExistence type="predicted"/>
<evidence type="ECO:0000313" key="3">
    <source>
        <dbReference type="Proteomes" id="UP000215127"/>
    </source>
</evidence>
<accession>A0A1X7S2I0</accession>
<sequence>MEIRQRIQRISSISQFLPHHRPTKGCTPSPGMAAPAMKHPAKSKSLDAELPPPLPDRSDSKLKPSLHPLYEELTETWQFVIACPITQKAAIIDSHLDNNHASTAISTIAADRALAIVRRHGYTVQNILSTHDDPRYPSAAWYLRCQLMQSQGMAPEITANRSMTALHRVLKRKYSMNGEKSMESDLGGDFADGQEFAIGELKAQVLHLANGSFAFVIGDLVFAGVSDIRYQLRHRHASLIESLRDYRLLTSYDKPPIQKARLIPVMDGDESSKQSRKLVIRYAAQ</sequence>
<dbReference type="SUPFAM" id="SSF56281">
    <property type="entry name" value="Metallo-hydrolase/oxidoreductase"/>
    <property type="match status" value="1"/>
</dbReference>
<reference evidence="2 3" key="1">
    <citation type="submission" date="2016-06" db="EMBL/GenBank/DDBJ databases">
        <authorList>
            <person name="Kjaerup R.B."/>
            <person name="Dalgaard T.S."/>
            <person name="Juul-Madsen H.R."/>
        </authorList>
    </citation>
    <scope>NUCLEOTIDE SEQUENCE [LARGE SCALE GENOMIC DNA]</scope>
</reference>
<dbReference type="InterPro" id="IPR036866">
    <property type="entry name" value="RibonucZ/Hydroxyglut_hydro"/>
</dbReference>
<protein>
    <recommendedName>
        <fullName evidence="4">Metallo-beta-lactamase domain-containing protein</fullName>
    </recommendedName>
</protein>
<dbReference type="AlphaFoldDB" id="A0A1X7S2I0"/>
<organism evidence="2 3">
    <name type="scientific">Zymoseptoria tritici (strain ST99CH_3D7)</name>
    <dbReference type="NCBI Taxonomy" id="1276538"/>
    <lineage>
        <taxon>Eukaryota</taxon>
        <taxon>Fungi</taxon>
        <taxon>Dikarya</taxon>
        <taxon>Ascomycota</taxon>
        <taxon>Pezizomycotina</taxon>
        <taxon>Dothideomycetes</taxon>
        <taxon>Dothideomycetidae</taxon>
        <taxon>Mycosphaerellales</taxon>
        <taxon>Mycosphaerellaceae</taxon>
        <taxon>Zymoseptoria</taxon>
    </lineage>
</organism>
<evidence type="ECO:0008006" key="4">
    <source>
        <dbReference type="Google" id="ProtNLM"/>
    </source>
</evidence>
<dbReference type="EMBL" id="LT853699">
    <property type="protein sequence ID" value="SMQ53407.1"/>
    <property type="molecule type" value="Genomic_DNA"/>
</dbReference>
<dbReference type="Gene3D" id="3.60.15.10">
    <property type="entry name" value="Ribonuclease Z/Hydroxyacylglutathione hydrolase-like"/>
    <property type="match status" value="1"/>
</dbReference>
<name>A0A1X7S2I0_ZYMT9</name>
<evidence type="ECO:0000256" key="1">
    <source>
        <dbReference type="SAM" id="MobiDB-lite"/>
    </source>
</evidence>
<keyword evidence="3" id="KW-1185">Reference proteome</keyword>